<reference evidence="8" key="2">
    <citation type="submission" date="2025-02" db="PDB data bank">
        <title>Structure of Encapsulin from Dendrosporobacter quercicolus, mutant N198W.</title>
        <authorList>
            <person name="Pecanac O."/>
            <person name="Belyy A."/>
            <person name="Martin C."/>
            <person name="Kleissen R."/>
            <person name="Fraaije M."/>
            <person name="Loncar N."/>
        </authorList>
    </citation>
    <scope>STRUCTURE BY ELECTRON MICROSCOPY (3.60 ANGSTROMS)</scope>
</reference>
<dbReference type="RefSeq" id="WP_092074293.1">
    <property type="nucleotide sequence ID" value="NZ_FNHB01000008.1"/>
</dbReference>
<evidence type="ECO:0000256" key="4">
    <source>
        <dbReference type="ARBA" id="ARBA00050023"/>
    </source>
</evidence>
<reference evidence="7" key="3">
    <citation type="submission" date="2025-02" db="PDB data bank">
        <title>Structure of Encapsulin from Dendrosporobacter quercicolus.</title>
        <authorList>
            <person name="Pecanac O."/>
            <person name="Belyy A."/>
            <person name="Martin C."/>
            <person name="Kleissen R."/>
            <person name="Fraaije M."/>
            <person name="Loncar N."/>
        </authorList>
    </citation>
    <scope>STRUCTURE BY ELECTRON MICROSCOPY (3.40 ANGSTROMS)</scope>
</reference>
<dbReference type="InterPro" id="IPR007544">
    <property type="entry name" value="ENCAP"/>
</dbReference>
<organism evidence="5 6">
    <name type="scientific">Dendrosporobacter quercicolus</name>
    <dbReference type="NCBI Taxonomy" id="146817"/>
    <lineage>
        <taxon>Bacteria</taxon>
        <taxon>Bacillati</taxon>
        <taxon>Bacillota</taxon>
        <taxon>Negativicutes</taxon>
        <taxon>Selenomonadales</taxon>
        <taxon>Sporomusaceae</taxon>
        <taxon>Dendrosporobacter</taxon>
    </lineage>
</organism>
<dbReference type="PDB" id="9I8F">
    <property type="method" value="EM"/>
    <property type="resolution" value="3.60 A"/>
    <property type="chains" value="A/B/C/D=1-278"/>
</dbReference>
<dbReference type="AlphaFoldDB" id="A0A1G9WS71"/>
<dbReference type="NCBIfam" id="NF041155">
    <property type="entry name" value="encap_f1"/>
    <property type="match status" value="1"/>
</dbReference>
<dbReference type="EMBL" id="FNHB01000008">
    <property type="protein sequence ID" value="SDM87320.1"/>
    <property type="molecule type" value="Genomic_DNA"/>
</dbReference>
<dbReference type="PANTHER" id="PTHR37165:SF1">
    <property type="entry name" value="TYPE 1 ENCAPSULIN SHELL PROTEIN"/>
    <property type="match status" value="1"/>
</dbReference>
<dbReference type="Gene3D" id="3.30.2320.10">
    <property type="entry name" value="hypothetical protein PF0899 domain"/>
    <property type="match status" value="1"/>
</dbReference>
<evidence type="ECO:0000256" key="3">
    <source>
        <dbReference type="ARBA" id="ARBA00033787"/>
    </source>
</evidence>
<dbReference type="STRING" id="146817.SAMN04488502_10872"/>
<name>A0A1G9WS71_9FIRM</name>
<dbReference type="SUPFAM" id="SSF56563">
    <property type="entry name" value="Major capsid protein gp5"/>
    <property type="match status" value="1"/>
</dbReference>
<dbReference type="GO" id="GO:0140737">
    <property type="term" value="C:encapsulin nanocompartment"/>
    <property type="evidence" value="ECO:0007669"/>
    <property type="project" value="UniProtKB-SubCell"/>
</dbReference>
<dbReference type="OrthoDB" id="2922at2"/>
<keyword evidence="3" id="KW-1284">Encapsulin nanocompartment</keyword>
<proteinExistence type="evidence at protein level"/>
<dbReference type="InterPro" id="IPR051429">
    <property type="entry name" value="Encapsulin_nc"/>
</dbReference>
<protein>
    <recommendedName>
        <fullName evidence="4">Type 1 encapsulin shell protein</fullName>
    </recommendedName>
</protein>
<sequence length="278" mass="30002">MDFLDRNAAPLNEGEWQRIDEAVVSTARRTLVARRIIDVLGPLGSGVYSIPYSVFSGKSPTGIDMVGENEEFVVEASRRATINLPILYKDFKIMWRDVEADRHLGLPIDVSTAAVAGNFVAVQEDHLIFNGNVELGHDGLFTVKDRQTVAISDWNETGAALADVVKAVGALSQAGHYGPYAMVVSPVLFGRMIRVFGNTGMLELDQVKALITGGVHYSNVIGGSKAVVVATGSQNLNLALGQDMVTAYMGPTSMNHVFRVLETAALLVRRPDAICTIE</sequence>
<dbReference type="PANTHER" id="PTHR37165">
    <property type="entry name" value="PEPTIDASE U56 FAMILY"/>
    <property type="match status" value="1"/>
</dbReference>
<keyword evidence="7 8" id="KW-0002">3D-structure</keyword>
<keyword evidence="6" id="KW-1185">Reference proteome</keyword>
<evidence type="ECO:0000313" key="5">
    <source>
        <dbReference type="EMBL" id="SDM87320.1"/>
    </source>
</evidence>
<evidence type="ECO:0000256" key="1">
    <source>
        <dbReference type="ARBA" id="ARBA00033738"/>
    </source>
</evidence>
<dbReference type="Gene3D" id="3.30.2400.30">
    <property type="match status" value="1"/>
</dbReference>
<gene>
    <name evidence="5" type="ORF">SAMN04488502_10872</name>
</gene>
<dbReference type="PDB" id="9I8E">
    <property type="method" value="EM"/>
    <property type="resolution" value="3.40 A"/>
    <property type="chains" value="A/B/C/D=1-278"/>
</dbReference>
<accession>A0A1G9WS71</accession>
<evidence type="ECO:0000313" key="6">
    <source>
        <dbReference type="Proteomes" id="UP000214880"/>
    </source>
</evidence>
<reference evidence="5 6" key="1">
    <citation type="submission" date="2016-10" db="EMBL/GenBank/DDBJ databases">
        <authorList>
            <person name="de Groot N.N."/>
        </authorList>
    </citation>
    <scope>NUCLEOTIDE SEQUENCE [LARGE SCALE GENOMIC DNA]</scope>
    <source>
        <strain evidence="5 6">DSM 1736</strain>
    </source>
</reference>
<evidence type="ECO:0000256" key="2">
    <source>
        <dbReference type="ARBA" id="ARBA00033743"/>
    </source>
</evidence>
<dbReference type="Pfam" id="PF04454">
    <property type="entry name" value="Linocin_M18"/>
    <property type="match status" value="1"/>
</dbReference>
<evidence type="ECO:0007829" key="7">
    <source>
        <dbReference type="PDB" id="9I8E"/>
    </source>
</evidence>
<dbReference type="Proteomes" id="UP000214880">
    <property type="component" value="Unassembled WGS sequence"/>
</dbReference>
<dbReference type="PIRSF" id="PIRSF019254">
    <property type="entry name" value="CFP29"/>
    <property type="match status" value="1"/>
</dbReference>
<dbReference type="SMR" id="A0A1G9WS71"/>
<dbReference type="EMDB" id="EMD-52716"/>
<comment type="subcellular location">
    <subcellularLocation>
        <location evidence="1">Encapsulin nanocompartment</location>
    </subcellularLocation>
</comment>
<comment type="similarity">
    <text evidence="2">Belongs to the encapsulin family. Family 1 subfamily.</text>
</comment>
<dbReference type="EMDB" id="EMD-52715"/>
<evidence type="ECO:0007829" key="8">
    <source>
        <dbReference type="PDB" id="9I8F"/>
    </source>
</evidence>